<sequence length="461" mass="53305">MEQLASADWWELHRGVDYRHSYRRSPSSPTTIARSTNRKSLEAFQERGEKYQLLENILRKLHKNERFHSGAQPLASAAPKSAVTAAMDAAIAEYEARDDDLDEGGDVLQMHGPRLLCDIKRQAVDSATPTTLTIYCYVIFKIFPDRKKALTGFATCVRDTYDIHPEFAHTDKDVAEISALKMVFNAKTSQCWWHVDDAVKKRLANKKLATTPYNVVRARAQFTFIRADFFPLGQADPDERENPDDEDDDAPAHEPEPTINPSRLTFRLPASATTQPEPQPRVQDGPGPLTIRLPAPRPATAELPPRVFCPEECRGPILQMMQCHSCAHPLIPGYSIPTAEGIKYWAVKQIFDFCLEHDLREAWAYLWENWYRDGEWQRWTRSSHAAIPRLRTTMICESHWRHIKHDFLHQFHSPRVDLLIWILVKKLAPTYYRKLELFLQNATRYRELTVKRQLCVHRVKQ</sequence>
<dbReference type="AlphaFoldDB" id="A0AAD6YI70"/>
<accession>A0AAD6YI70</accession>
<dbReference type="EMBL" id="JARJCW010000025">
    <property type="protein sequence ID" value="KAJ7211663.1"/>
    <property type="molecule type" value="Genomic_DNA"/>
</dbReference>
<reference evidence="2" key="1">
    <citation type="submission" date="2023-03" db="EMBL/GenBank/DDBJ databases">
        <title>Massive genome expansion in bonnet fungi (Mycena s.s.) driven by repeated elements and novel gene families across ecological guilds.</title>
        <authorList>
            <consortium name="Lawrence Berkeley National Laboratory"/>
            <person name="Harder C.B."/>
            <person name="Miyauchi S."/>
            <person name="Viragh M."/>
            <person name="Kuo A."/>
            <person name="Thoen E."/>
            <person name="Andreopoulos B."/>
            <person name="Lu D."/>
            <person name="Skrede I."/>
            <person name="Drula E."/>
            <person name="Henrissat B."/>
            <person name="Morin E."/>
            <person name="Kohler A."/>
            <person name="Barry K."/>
            <person name="LaButti K."/>
            <person name="Morin E."/>
            <person name="Salamov A."/>
            <person name="Lipzen A."/>
            <person name="Mereny Z."/>
            <person name="Hegedus B."/>
            <person name="Baldrian P."/>
            <person name="Stursova M."/>
            <person name="Weitz H."/>
            <person name="Taylor A."/>
            <person name="Grigoriev I.V."/>
            <person name="Nagy L.G."/>
            <person name="Martin F."/>
            <person name="Kauserud H."/>
        </authorList>
    </citation>
    <scope>NUCLEOTIDE SEQUENCE</scope>
    <source>
        <strain evidence="2">9144</strain>
    </source>
</reference>
<comment type="caution">
    <text evidence="2">The sequence shown here is derived from an EMBL/GenBank/DDBJ whole genome shotgun (WGS) entry which is preliminary data.</text>
</comment>
<evidence type="ECO:0000313" key="3">
    <source>
        <dbReference type="Proteomes" id="UP001219525"/>
    </source>
</evidence>
<proteinExistence type="predicted"/>
<dbReference type="Proteomes" id="UP001219525">
    <property type="component" value="Unassembled WGS sequence"/>
</dbReference>
<feature type="region of interest" description="Disordered" evidence="1">
    <location>
        <begin position="233"/>
        <end position="296"/>
    </location>
</feature>
<organism evidence="2 3">
    <name type="scientific">Mycena pura</name>
    <dbReference type="NCBI Taxonomy" id="153505"/>
    <lineage>
        <taxon>Eukaryota</taxon>
        <taxon>Fungi</taxon>
        <taxon>Dikarya</taxon>
        <taxon>Basidiomycota</taxon>
        <taxon>Agaricomycotina</taxon>
        <taxon>Agaricomycetes</taxon>
        <taxon>Agaricomycetidae</taxon>
        <taxon>Agaricales</taxon>
        <taxon>Marasmiineae</taxon>
        <taxon>Mycenaceae</taxon>
        <taxon>Mycena</taxon>
    </lineage>
</organism>
<protein>
    <recommendedName>
        <fullName evidence="4">MULE transposase domain-containing protein</fullName>
    </recommendedName>
</protein>
<evidence type="ECO:0000256" key="1">
    <source>
        <dbReference type="SAM" id="MobiDB-lite"/>
    </source>
</evidence>
<gene>
    <name evidence="2" type="ORF">GGX14DRAFT_564879</name>
</gene>
<evidence type="ECO:0008006" key="4">
    <source>
        <dbReference type="Google" id="ProtNLM"/>
    </source>
</evidence>
<feature type="compositionally biased region" description="Acidic residues" evidence="1">
    <location>
        <begin position="236"/>
        <end position="249"/>
    </location>
</feature>
<evidence type="ECO:0000313" key="2">
    <source>
        <dbReference type="EMBL" id="KAJ7211663.1"/>
    </source>
</evidence>
<keyword evidence="3" id="KW-1185">Reference proteome</keyword>
<name>A0AAD6YI70_9AGAR</name>